<dbReference type="RefSeq" id="WP_016165140.1">
    <property type="nucleotide sequence ID" value="NZ_JAKZGC010000026.1"/>
</dbReference>
<evidence type="ECO:0000313" key="2">
    <source>
        <dbReference type="Proteomes" id="UP000016203"/>
    </source>
</evidence>
<comment type="caution">
    <text evidence="1">The sequence shown here is derived from an EMBL/GenBank/DDBJ whole genome shotgun (WGS) entry which is preliminary data.</text>
</comment>
<reference evidence="1 2" key="1">
    <citation type="submission" date="2013-03" db="EMBL/GenBank/DDBJ databases">
        <title>The Genome Sequence of Acinetobacter sp. CIP 110321.</title>
        <authorList>
            <consortium name="The Broad Institute Genome Sequencing Platform"/>
            <consortium name="The Broad Institute Genome Sequencing Center for Infectious Disease"/>
            <person name="Cerqueira G."/>
            <person name="Feldgarden M."/>
            <person name="Courvalin P."/>
            <person name="Perichon B."/>
            <person name="Grillot-Courvalin C."/>
            <person name="Clermont D."/>
            <person name="Rocha E."/>
            <person name="Yoon E.-J."/>
            <person name="Nemec A."/>
            <person name="Walker B."/>
            <person name="Young S.K."/>
            <person name="Zeng Q."/>
            <person name="Gargeya S."/>
            <person name="Fitzgerald M."/>
            <person name="Haas B."/>
            <person name="Abouelleil A."/>
            <person name="Alvarado L."/>
            <person name="Arachchi H.M."/>
            <person name="Berlin A.M."/>
            <person name="Chapman S.B."/>
            <person name="Dewar J."/>
            <person name="Goldberg J."/>
            <person name="Griggs A."/>
            <person name="Gujja S."/>
            <person name="Hansen M."/>
            <person name="Howarth C."/>
            <person name="Imamovic A."/>
            <person name="Larimer J."/>
            <person name="McCowan C."/>
            <person name="Murphy C."/>
            <person name="Neiman D."/>
            <person name="Pearson M."/>
            <person name="Priest M."/>
            <person name="Roberts A."/>
            <person name="Saif S."/>
            <person name="Shea T."/>
            <person name="Sisk P."/>
            <person name="Sykes S."/>
            <person name="Wortman J."/>
            <person name="Nusbaum C."/>
            <person name="Birren B."/>
        </authorList>
    </citation>
    <scope>NUCLEOTIDE SEQUENCE [LARGE SCALE GENOMIC DNA]</scope>
    <source>
        <strain evidence="1 2">CIP 110321</strain>
    </source>
</reference>
<name>R9AJC6_9GAMM</name>
<dbReference type="EMBL" id="AQFL01000029">
    <property type="protein sequence ID" value="EOR02215.1"/>
    <property type="molecule type" value="Genomic_DNA"/>
</dbReference>
<dbReference type="OrthoDB" id="9810236at2"/>
<evidence type="ECO:0000313" key="1">
    <source>
        <dbReference type="EMBL" id="EOR02215.1"/>
    </source>
</evidence>
<organism evidence="1 2">
    <name type="scientific">Acinetobacter genomosp. 15BJ</name>
    <dbReference type="NCBI Taxonomy" id="106651"/>
    <lineage>
        <taxon>Bacteria</taxon>
        <taxon>Pseudomonadati</taxon>
        <taxon>Pseudomonadota</taxon>
        <taxon>Gammaproteobacteria</taxon>
        <taxon>Moraxellales</taxon>
        <taxon>Moraxellaceae</taxon>
        <taxon>Acinetobacter</taxon>
    </lineage>
</organism>
<dbReference type="AlphaFoldDB" id="R9AJC6"/>
<protein>
    <submittedName>
        <fullName evidence="1">Uncharacterized protein</fullName>
    </submittedName>
</protein>
<accession>R9AJC6</accession>
<dbReference type="HOGENOM" id="CLU_191948_0_0_6"/>
<sequence>MAIKTVVDIIMTGKERQFNWCFMALGVHYLFDLVACTPTSGWEEGQFENQFGNIREWLFIPCLKFNDQHEFNHWLELRYQKLAKR</sequence>
<dbReference type="Proteomes" id="UP000016203">
    <property type="component" value="Unassembled WGS sequence"/>
</dbReference>
<dbReference type="PATRIC" id="fig|1217699.3.peg.3807"/>
<gene>
    <name evidence="1" type="ORF">F896_03902</name>
</gene>
<proteinExistence type="predicted"/>